<dbReference type="InterPro" id="IPR057626">
    <property type="entry name" value="S-S_Temptin"/>
</dbReference>
<evidence type="ECO:0000313" key="11">
    <source>
        <dbReference type="EMBL" id="KAL3870849.1"/>
    </source>
</evidence>
<dbReference type="EMBL" id="JBJQND010000007">
    <property type="protein sequence ID" value="KAL3870849.1"/>
    <property type="molecule type" value="Genomic_DNA"/>
</dbReference>
<feature type="domain" description="Copper type II ascorbate-dependent monooxygenase C-terminal" evidence="9">
    <location>
        <begin position="292"/>
        <end position="440"/>
    </location>
</feature>
<reference evidence="11 12" key="1">
    <citation type="submission" date="2024-11" db="EMBL/GenBank/DDBJ databases">
        <title>Chromosome-level genome assembly of the freshwater bivalve Anodonta woodiana.</title>
        <authorList>
            <person name="Chen X."/>
        </authorList>
    </citation>
    <scope>NUCLEOTIDE SEQUENCE [LARGE SCALE GENOMIC DNA]</scope>
    <source>
        <strain evidence="11">MN2024</strain>
        <tissue evidence="11">Gills</tissue>
    </source>
</reference>
<dbReference type="InterPro" id="IPR020611">
    <property type="entry name" value="Cu2_ascorb_mOase_CS-1"/>
</dbReference>
<keyword evidence="7" id="KW-0732">Signal</keyword>
<dbReference type="Pfam" id="PF01082">
    <property type="entry name" value="Cu2_monooxygen"/>
    <property type="match status" value="1"/>
</dbReference>
<organism evidence="11 12">
    <name type="scientific">Sinanodonta woodiana</name>
    <name type="common">Chinese pond mussel</name>
    <name type="synonym">Anodonta woodiana</name>
    <dbReference type="NCBI Taxonomy" id="1069815"/>
    <lineage>
        <taxon>Eukaryota</taxon>
        <taxon>Metazoa</taxon>
        <taxon>Spiralia</taxon>
        <taxon>Lophotrochozoa</taxon>
        <taxon>Mollusca</taxon>
        <taxon>Bivalvia</taxon>
        <taxon>Autobranchia</taxon>
        <taxon>Heteroconchia</taxon>
        <taxon>Palaeoheterodonta</taxon>
        <taxon>Unionida</taxon>
        <taxon>Unionoidea</taxon>
        <taxon>Unionidae</taxon>
        <taxon>Unioninae</taxon>
        <taxon>Sinanodonta</taxon>
    </lineage>
</organism>
<dbReference type="PANTHER" id="PTHR10157:SF23">
    <property type="entry name" value="MOXD1 HOMOLOG 1"/>
    <property type="match status" value="1"/>
</dbReference>
<feature type="signal peptide" evidence="7">
    <location>
        <begin position="1"/>
        <end position="18"/>
    </location>
</feature>
<evidence type="ECO:0000256" key="5">
    <source>
        <dbReference type="ARBA" id="ARBA00023157"/>
    </source>
</evidence>
<dbReference type="InterPro" id="IPR000945">
    <property type="entry name" value="DBH-like"/>
</dbReference>
<keyword evidence="2" id="KW-0560">Oxidoreductase</keyword>
<keyword evidence="1" id="KW-0479">Metal-binding</keyword>
<dbReference type="Gene3D" id="2.60.120.310">
    <property type="entry name" value="Copper type II, ascorbate-dependent monooxygenase, N-terminal domain"/>
    <property type="match status" value="1"/>
</dbReference>
<feature type="chain" id="PRO_5044725184" description="Temptin" evidence="7">
    <location>
        <begin position="19"/>
        <end position="565"/>
    </location>
</feature>
<dbReference type="Pfam" id="PF03712">
    <property type="entry name" value="Cu2_monoox_C"/>
    <property type="match status" value="1"/>
</dbReference>
<evidence type="ECO:0000256" key="2">
    <source>
        <dbReference type="ARBA" id="ARBA00023002"/>
    </source>
</evidence>
<keyword evidence="6" id="KW-0325">Glycoprotein</keyword>
<keyword evidence="12" id="KW-1185">Reference proteome</keyword>
<dbReference type="EMBL" id="JBJQND010000007">
    <property type="protein sequence ID" value="KAL3870848.1"/>
    <property type="molecule type" value="Genomic_DNA"/>
</dbReference>
<dbReference type="PROSITE" id="PS00018">
    <property type="entry name" value="EF_HAND_1"/>
    <property type="match status" value="1"/>
</dbReference>
<evidence type="ECO:0000259" key="10">
    <source>
        <dbReference type="Pfam" id="PF24784"/>
    </source>
</evidence>
<evidence type="ECO:0000259" key="8">
    <source>
        <dbReference type="Pfam" id="PF01082"/>
    </source>
</evidence>
<dbReference type="InterPro" id="IPR014784">
    <property type="entry name" value="Cu2_ascorb_mOase-like_C"/>
</dbReference>
<protein>
    <recommendedName>
        <fullName evidence="13">Temptin</fullName>
    </recommendedName>
</protein>
<dbReference type="Gene3D" id="2.60.120.230">
    <property type="match status" value="1"/>
</dbReference>
<name>A0ABD3WAB7_SINWO</name>
<dbReference type="PANTHER" id="PTHR10157">
    <property type="entry name" value="DOPAMINE BETA HYDROXYLASE RELATED"/>
    <property type="match status" value="1"/>
</dbReference>
<evidence type="ECO:0000256" key="6">
    <source>
        <dbReference type="ARBA" id="ARBA00023180"/>
    </source>
</evidence>
<evidence type="ECO:0000256" key="3">
    <source>
        <dbReference type="ARBA" id="ARBA00023008"/>
    </source>
</evidence>
<evidence type="ECO:0000256" key="7">
    <source>
        <dbReference type="SAM" id="SignalP"/>
    </source>
</evidence>
<dbReference type="InterPro" id="IPR008977">
    <property type="entry name" value="PHM/PNGase_F_dom_sf"/>
</dbReference>
<keyword evidence="5" id="KW-1015">Disulfide bond</keyword>
<dbReference type="GO" id="GO:0046872">
    <property type="term" value="F:metal ion binding"/>
    <property type="evidence" value="ECO:0007669"/>
    <property type="project" value="UniProtKB-KW"/>
</dbReference>
<dbReference type="Proteomes" id="UP001634394">
    <property type="component" value="Unassembled WGS sequence"/>
</dbReference>
<dbReference type="Pfam" id="PF24784">
    <property type="entry name" value="Temptin_C"/>
    <property type="match status" value="1"/>
</dbReference>
<dbReference type="InterPro" id="IPR036939">
    <property type="entry name" value="Cu2_ascorb_mOase_N_sf"/>
</dbReference>
<evidence type="ECO:0000256" key="4">
    <source>
        <dbReference type="ARBA" id="ARBA00023033"/>
    </source>
</evidence>
<dbReference type="InterPro" id="IPR000323">
    <property type="entry name" value="Cu2_ascorb_mOase_N"/>
</dbReference>
<sequence>MRPVSVFFILLILTHVNAAYKTFQDAIPNGKNVRNPCDGDIVWNGVGHKNQGGGGNRNPFGTDFEANGKVWSRELCQLDSDGDGMLNGQELGDPTCTWKFGQIPERVINISHPGICEPLDSPACVEKNRWLNCSAAKEHVCPAKGQSGMMTKTLKFPKSDVPPKVTSYHCMIFDLPVDGDFHLVATRPEVDNSHVVHHMLLFGCDERQAEVNTSDKPYRCGMQAHKQCEQLIGTWTLGSNGDCLHPDTGFRIGRRGYKRAALQIHWNNPTKSSNMTDGSGMTLFYTKNLRPYDAAMFTVGQEHIVIPPRMQNVTVNSVCPGDCTKDMFVGNLNLIGAINHMHYLGHSQTIALYRDGKFQRDITNDKEYHYDKPQFYQFDSPIQLRPGDELRTVCTYSSTNINRTVKFGIGTDEEMCFGFLTYYPARDMKMPFCTSWKSVHKCRRYLPKYNGTIGGCRWQHFLNFSDPTAKSVRSECSLQTIDDHAKFCRDGCSATLNKTRSHECLKGDIGEFIKFKLNDTEMGRTFLRALNSCLPTSNEAKRYEQTVFVVLTLLIISLFTQSDEI</sequence>
<evidence type="ECO:0008006" key="13">
    <source>
        <dbReference type="Google" id="ProtNLM"/>
    </source>
</evidence>
<evidence type="ECO:0000313" key="12">
    <source>
        <dbReference type="Proteomes" id="UP001634394"/>
    </source>
</evidence>
<feature type="domain" description="Copper type II ascorbate-dependent monooxygenase N-terminal" evidence="8">
    <location>
        <begin position="154"/>
        <end position="272"/>
    </location>
</feature>
<evidence type="ECO:0000256" key="1">
    <source>
        <dbReference type="ARBA" id="ARBA00022723"/>
    </source>
</evidence>
<proteinExistence type="predicted"/>
<dbReference type="InterPro" id="IPR024548">
    <property type="entry name" value="Cu2_monoox_C"/>
</dbReference>
<dbReference type="GO" id="GO:0004497">
    <property type="term" value="F:monooxygenase activity"/>
    <property type="evidence" value="ECO:0007669"/>
    <property type="project" value="UniProtKB-KW"/>
</dbReference>
<keyword evidence="3" id="KW-0186">Copper</keyword>
<keyword evidence="4" id="KW-0503">Monooxygenase</keyword>
<evidence type="ECO:0000259" key="9">
    <source>
        <dbReference type="Pfam" id="PF03712"/>
    </source>
</evidence>
<dbReference type="InterPro" id="IPR018247">
    <property type="entry name" value="EF_Hand_1_Ca_BS"/>
</dbReference>
<feature type="domain" description="Temptin Cys/Cys disulfide" evidence="10">
    <location>
        <begin position="18"/>
        <end position="115"/>
    </location>
</feature>
<gene>
    <name evidence="11" type="ORF">ACJMK2_038884</name>
</gene>
<dbReference type="AlphaFoldDB" id="A0ABD3WAB7"/>
<dbReference type="EMBL" id="JBJQND010000007">
    <property type="protein sequence ID" value="KAL3870847.1"/>
    <property type="molecule type" value="Genomic_DNA"/>
</dbReference>
<dbReference type="PROSITE" id="PS00084">
    <property type="entry name" value="CU2_MONOOXYGENASE_1"/>
    <property type="match status" value="1"/>
</dbReference>
<accession>A0ABD3WAB7</accession>
<comment type="caution">
    <text evidence="11">The sequence shown here is derived from an EMBL/GenBank/DDBJ whole genome shotgun (WGS) entry which is preliminary data.</text>
</comment>
<dbReference type="SUPFAM" id="SSF49742">
    <property type="entry name" value="PHM/PNGase F"/>
    <property type="match status" value="2"/>
</dbReference>